<proteinExistence type="predicted"/>
<name>A0A7H0Y2P6_9BACL</name>
<dbReference type="RefSeq" id="WP_190297256.1">
    <property type="nucleotide sequence ID" value="NZ_CP061172.1"/>
</dbReference>
<protein>
    <submittedName>
        <fullName evidence="1">Uncharacterized protein</fullName>
    </submittedName>
</protein>
<evidence type="ECO:0000313" key="1">
    <source>
        <dbReference type="EMBL" id="QNR65354.1"/>
    </source>
</evidence>
<reference evidence="1 2" key="1">
    <citation type="submission" date="2020-09" db="EMBL/GenBank/DDBJ databases">
        <title>Characterization of Paenibacillus peoriae strain ZF390 with broad-spectrum antimicrobial activity as a potential biocontrol agent.</title>
        <authorList>
            <person name="Li L."/>
            <person name="Zhao Y."/>
            <person name="Li B."/>
            <person name="Xie X."/>
        </authorList>
    </citation>
    <scope>NUCLEOTIDE SEQUENCE [LARGE SCALE GENOMIC DNA]</scope>
    <source>
        <strain evidence="1 2">ZF390</strain>
    </source>
</reference>
<dbReference type="EMBL" id="CP061172">
    <property type="protein sequence ID" value="QNR65354.1"/>
    <property type="molecule type" value="Genomic_DNA"/>
</dbReference>
<gene>
    <name evidence="1" type="ORF">IAQ67_15775</name>
</gene>
<accession>A0A7H0Y2P6</accession>
<dbReference type="Proteomes" id="UP000516384">
    <property type="component" value="Chromosome"/>
</dbReference>
<dbReference type="AlphaFoldDB" id="A0A7H0Y2P6"/>
<evidence type="ECO:0000313" key="2">
    <source>
        <dbReference type="Proteomes" id="UP000516384"/>
    </source>
</evidence>
<sequence>MDFTMDNFINETKQRDNYIKELKNCVHKDGDGFPNIYVDRVWGIIDGLDSKMKDRLLFWFITEHLTIIND</sequence>
<organism evidence="1 2">
    <name type="scientific">Paenibacillus peoriae</name>
    <dbReference type="NCBI Taxonomy" id="59893"/>
    <lineage>
        <taxon>Bacteria</taxon>
        <taxon>Bacillati</taxon>
        <taxon>Bacillota</taxon>
        <taxon>Bacilli</taxon>
        <taxon>Bacillales</taxon>
        <taxon>Paenibacillaceae</taxon>
        <taxon>Paenibacillus</taxon>
    </lineage>
</organism>